<dbReference type="EMBL" id="CP006643">
    <property type="protein sequence ID" value="AGX04636.1"/>
    <property type="molecule type" value="Genomic_DNA"/>
</dbReference>
<evidence type="ECO:0000256" key="2">
    <source>
        <dbReference type="PROSITE-ProRule" id="PRU00464"/>
    </source>
</evidence>
<keyword evidence="4" id="KW-0378">Hydrolase</keyword>
<organism evidence="4 5">
    <name type="scientific">Bacillus infantis NRRL B-14911</name>
    <dbReference type="NCBI Taxonomy" id="1367477"/>
    <lineage>
        <taxon>Bacteria</taxon>
        <taxon>Bacillati</taxon>
        <taxon>Bacillota</taxon>
        <taxon>Bacilli</taxon>
        <taxon>Bacillales</taxon>
        <taxon>Bacillaceae</taxon>
        <taxon>Bacillus</taxon>
    </lineage>
</organism>
<evidence type="ECO:0000256" key="1">
    <source>
        <dbReference type="PIRSR" id="PIRSR601310-1"/>
    </source>
</evidence>
<dbReference type="PRINTS" id="PR00332">
    <property type="entry name" value="HISTRIAD"/>
</dbReference>
<dbReference type="GO" id="GO:0016787">
    <property type="term" value="F:hydrolase activity"/>
    <property type="evidence" value="ECO:0007669"/>
    <property type="project" value="UniProtKB-KW"/>
</dbReference>
<keyword evidence="5" id="KW-1185">Reference proteome</keyword>
<accession>U5LD25</accession>
<dbReference type="InterPro" id="IPR001310">
    <property type="entry name" value="Histidine_triad_HIT"/>
</dbReference>
<dbReference type="PROSITE" id="PS51084">
    <property type="entry name" value="HIT_2"/>
    <property type="match status" value="1"/>
</dbReference>
<evidence type="ECO:0000313" key="4">
    <source>
        <dbReference type="EMBL" id="AGX04636.1"/>
    </source>
</evidence>
<dbReference type="PANTHER" id="PTHR46648:SF1">
    <property type="entry name" value="ADENOSINE 5'-MONOPHOSPHORAMIDASE HNT1"/>
    <property type="match status" value="1"/>
</dbReference>
<sequence>MFMDDCLGCRLAHKSEPVFIIYENNLISCILDHDPFGEGHVLILPKKHAEELTDLDEESAVAVFRAAQHLSTVIKRLYKPDGITLCQKRGIFNDLNHFHLHVIPRRQRQPFAAFFAEDAVLGNEETKRRLPLTQRELASALMLIQKES</sequence>
<dbReference type="Gene3D" id="3.30.428.10">
    <property type="entry name" value="HIT-like"/>
    <property type="match status" value="1"/>
</dbReference>
<evidence type="ECO:0000313" key="5">
    <source>
        <dbReference type="Proteomes" id="UP000017805"/>
    </source>
</evidence>
<dbReference type="KEGG" id="bif:N288_13670"/>
<dbReference type="InterPro" id="IPR036265">
    <property type="entry name" value="HIT-like_sf"/>
</dbReference>
<dbReference type="STRING" id="1367477.N288_13670"/>
<dbReference type="HOGENOM" id="CLU_056776_3_2_9"/>
<dbReference type="PANTHER" id="PTHR46648">
    <property type="entry name" value="HIT FAMILY PROTEIN 1"/>
    <property type="match status" value="1"/>
</dbReference>
<dbReference type="AlphaFoldDB" id="U5LD25"/>
<gene>
    <name evidence="4" type="ORF">N288_13670</name>
</gene>
<name>U5LD25_9BACI</name>
<protein>
    <submittedName>
        <fullName evidence="4">HIT family hydrolase</fullName>
    </submittedName>
</protein>
<feature type="domain" description="HIT" evidence="3">
    <location>
        <begin position="7"/>
        <end position="113"/>
    </location>
</feature>
<evidence type="ECO:0000259" key="3">
    <source>
        <dbReference type="PROSITE" id="PS51084"/>
    </source>
</evidence>
<dbReference type="SUPFAM" id="SSF54197">
    <property type="entry name" value="HIT-like"/>
    <property type="match status" value="1"/>
</dbReference>
<proteinExistence type="predicted"/>
<dbReference type="PATRIC" id="fig|1367477.3.peg.2683"/>
<reference evidence="4 5" key="1">
    <citation type="submission" date="2013-07" db="EMBL/GenBank/DDBJ databases">
        <title>Complete genome sequence of Bacillus infantis NRRL B-14911 that has potential to induce cardiac disease by antigenic mimicry.</title>
        <authorList>
            <person name="Massilamany C."/>
            <person name="Smith T.P.L."/>
            <person name="Loy J.D."/>
            <person name="Barletta R."/>
            <person name="Reddy J."/>
        </authorList>
    </citation>
    <scope>NUCLEOTIDE SEQUENCE [LARGE SCALE GENOMIC DNA]</scope>
    <source>
        <strain evidence="4 5">NRRL B-14911</strain>
    </source>
</reference>
<dbReference type="InterPro" id="IPR011146">
    <property type="entry name" value="HIT-like"/>
</dbReference>
<dbReference type="GO" id="GO:0009117">
    <property type="term" value="P:nucleotide metabolic process"/>
    <property type="evidence" value="ECO:0007669"/>
    <property type="project" value="TreeGrafter"/>
</dbReference>
<feature type="short sequence motif" description="Histidine triad motif" evidence="2">
    <location>
        <begin position="97"/>
        <end position="101"/>
    </location>
</feature>
<dbReference type="Proteomes" id="UP000017805">
    <property type="component" value="Chromosome"/>
</dbReference>
<dbReference type="Pfam" id="PF01230">
    <property type="entry name" value="HIT"/>
    <property type="match status" value="1"/>
</dbReference>
<feature type="active site" description="Tele-AMP-histidine intermediate" evidence="1">
    <location>
        <position position="101"/>
    </location>
</feature>